<dbReference type="Gene3D" id="3.10.180.10">
    <property type="entry name" value="2,3-Dihydroxybiphenyl 1,2-Dioxygenase, domain 1"/>
    <property type="match status" value="2"/>
</dbReference>
<comment type="caution">
    <text evidence="2">The sequence shown here is derived from an EMBL/GenBank/DDBJ whole genome shotgun (WGS) entry which is preliminary data.</text>
</comment>
<dbReference type="PROSITE" id="PS51819">
    <property type="entry name" value="VOC"/>
    <property type="match status" value="1"/>
</dbReference>
<reference evidence="2 3" key="1">
    <citation type="journal article" date="2019" name="Int. J. Syst. Evol. Microbiol.">
        <title>The Global Catalogue of Microorganisms (GCM) 10K type strain sequencing project: providing services to taxonomists for standard genome sequencing and annotation.</title>
        <authorList>
            <consortium name="The Broad Institute Genomics Platform"/>
            <consortium name="The Broad Institute Genome Sequencing Center for Infectious Disease"/>
            <person name="Wu L."/>
            <person name="Ma J."/>
        </authorList>
    </citation>
    <scope>NUCLEOTIDE SEQUENCE [LARGE SCALE GENOMIC DNA]</scope>
    <source>
        <strain evidence="2 3">JCM 12393</strain>
    </source>
</reference>
<evidence type="ECO:0000259" key="1">
    <source>
        <dbReference type="PROSITE" id="PS51819"/>
    </source>
</evidence>
<dbReference type="InterPro" id="IPR037523">
    <property type="entry name" value="VOC_core"/>
</dbReference>
<dbReference type="PANTHER" id="PTHR33993:SF10">
    <property type="entry name" value="CONSERVED PROTEIN"/>
    <property type="match status" value="1"/>
</dbReference>
<feature type="domain" description="VOC" evidence="1">
    <location>
        <begin position="8"/>
        <end position="124"/>
    </location>
</feature>
<dbReference type="CDD" id="cd07247">
    <property type="entry name" value="SgaA_N_like"/>
    <property type="match status" value="2"/>
</dbReference>
<dbReference type="Proteomes" id="UP001499863">
    <property type="component" value="Unassembled WGS sequence"/>
</dbReference>
<dbReference type="InterPro" id="IPR052164">
    <property type="entry name" value="Anthracycline_SecMetBiosynth"/>
</dbReference>
<accession>A0ABN1Y079</accession>
<organism evidence="2 3">
    <name type="scientific">Kitasatospora putterlickiae</name>
    <dbReference type="NCBI Taxonomy" id="221725"/>
    <lineage>
        <taxon>Bacteria</taxon>
        <taxon>Bacillati</taxon>
        <taxon>Actinomycetota</taxon>
        <taxon>Actinomycetes</taxon>
        <taxon>Kitasatosporales</taxon>
        <taxon>Streptomycetaceae</taxon>
        <taxon>Kitasatospora</taxon>
    </lineage>
</organism>
<keyword evidence="3" id="KW-1185">Reference proteome</keyword>
<dbReference type="InterPro" id="IPR004360">
    <property type="entry name" value="Glyas_Fos-R_dOase_dom"/>
</dbReference>
<gene>
    <name evidence="2" type="ORF">GCM10009639_20250</name>
</gene>
<name>A0ABN1Y079_9ACTN</name>
<dbReference type="PANTHER" id="PTHR33993">
    <property type="entry name" value="GLYOXALASE-RELATED"/>
    <property type="match status" value="1"/>
</dbReference>
<dbReference type="RefSeq" id="WP_344331780.1">
    <property type="nucleotide sequence ID" value="NZ_BAAAKJ010000105.1"/>
</dbReference>
<evidence type="ECO:0000313" key="2">
    <source>
        <dbReference type="EMBL" id="GAA1390978.1"/>
    </source>
</evidence>
<dbReference type="InterPro" id="IPR029068">
    <property type="entry name" value="Glyas_Bleomycin-R_OHBP_Dase"/>
</dbReference>
<dbReference type="SUPFAM" id="SSF54593">
    <property type="entry name" value="Glyoxalase/Bleomycin resistance protein/Dihydroxybiphenyl dioxygenase"/>
    <property type="match status" value="2"/>
</dbReference>
<sequence length="267" mass="28106">MVALPEGTPCWADAMFADLEGAKAFYGDVLGWTFGESSTEYGSYTQAYSDGRAVAAIVPPMPNQEGAVTSAWCLYLASPDAAGTAEKIRGNGGEVLMGPMTVGEFGSMVIAKDPAGVVFGVWQAGTHEGFEKQGAPGAYTWAEVVTRDGGAADGFFPAVFPYAVKRMESGEVDYKIYSVREQPVLGRMQAGPRDLPPEAPNYLSVYFAVDDCDTTVARITERGGKLYFGPMDSPFGRFAAVGDPQGAAFGVIDLGRTAGDVPAMAAE</sequence>
<protein>
    <submittedName>
        <fullName evidence="2">VOC family protein</fullName>
    </submittedName>
</protein>
<proteinExistence type="predicted"/>
<dbReference type="EMBL" id="BAAAKJ010000105">
    <property type="protein sequence ID" value="GAA1390978.1"/>
    <property type="molecule type" value="Genomic_DNA"/>
</dbReference>
<evidence type="ECO:0000313" key="3">
    <source>
        <dbReference type="Proteomes" id="UP001499863"/>
    </source>
</evidence>
<dbReference type="Pfam" id="PF00903">
    <property type="entry name" value="Glyoxalase"/>
    <property type="match status" value="1"/>
</dbReference>